<dbReference type="RefSeq" id="WP_081357231.1">
    <property type="nucleotide sequence ID" value="NZ_FOGJ01000039.1"/>
</dbReference>
<proteinExistence type="predicted"/>
<dbReference type="SUPFAM" id="SSF46894">
    <property type="entry name" value="C-terminal effector domain of the bipartite response regulators"/>
    <property type="match status" value="1"/>
</dbReference>
<dbReference type="SUPFAM" id="SSF52172">
    <property type="entry name" value="CheY-like"/>
    <property type="match status" value="1"/>
</dbReference>
<comment type="function">
    <text evidence="4">May play the central regulatory role in sporulation. It may be an element of the effector pathway responsible for the activation of sporulation genes in response to nutritional stress. Spo0A may act in concert with spo0H (a sigma factor) to control the expression of some genes that are critical to the sporulation process.</text>
</comment>
<protein>
    <recommendedName>
        <fullName evidence="1">Stage 0 sporulation protein A homolog</fullName>
    </recommendedName>
</protein>
<dbReference type="InterPro" id="IPR000792">
    <property type="entry name" value="Tscrpt_reg_LuxR_C"/>
</dbReference>
<reference evidence="7 8" key="1">
    <citation type="submission" date="2016-10" db="EMBL/GenBank/DDBJ databases">
        <authorList>
            <person name="de Groot N.N."/>
        </authorList>
    </citation>
    <scope>NUCLEOTIDE SEQUENCE [LARGE SCALE GENOMIC DNA]</scope>
    <source>
        <strain evidence="7 8">AR40</strain>
    </source>
</reference>
<dbReference type="SMART" id="SM00421">
    <property type="entry name" value="HTH_LUXR"/>
    <property type="match status" value="1"/>
</dbReference>
<keyword evidence="2 5" id="KW-0597">Phosphoprotein</keyword>
<dbReference type="PROSITE" id="PS50110">
    <property type="entry name" value="RESPONSE_REGULATORY"/>
    <property type="match status" value="1"/>
</dbReference>
<dbReference type="InterPro" id="IPR011006">
    <property type="entry name" value="CheY-like_superfamily"/>
</dbReference>
<dbReference type="PANTHER" id="PTHR44591">
    <property type="entry name" value="STRESS RESPONSE REGULATOR PROTEIN 1"/>
    <property type="match status" value="1"/>
</dbReference>
<dbReference type="Proteomes" id="UP000182584">
    <property type="component" value="Unassembled WGS sequence"/>
</dbReference>
<sequence>MMKLEKDHTEDFFETGTEEWMEGYRILCVDDDINMLNTVEDILINTGYSVSLAKSGKQALEYIKKGINYQLVLLDVDMPDMDGYDTFRQIRGLEQGRDIPIIFLTAMDDPDFEIKGFEYGAADYITKPFVKSVFLARIKNRIASPLREKDIETEHFRKLAGELSDLELKVAEYIAEGLSNHEIADKTNYSYGYIKRVVSGILEKTDMKKRADIRQFLKR</sequence>
<dbReference type="InterPro" id="IPR036388">
    <property type="entry name" value="WH-like_DNA-bd_sf"/>
</dbReference>
<dbReference type="Gene3D" id="3.40.50.2300">
    <property type="match status" value="1"/>
</dbReference>
<dbReference type="GO" id="GO:0003677">
    <property type="term" value="F:DNA binding"/>
    <property type="evidence" value="ECO:0007669"/>
    <property type="project" value="UniProtKB-KW"/>
</dbReference>
<keyword evidence="3" id="KW-0238">DNA-binding</keyword>
<dbReference type="InterPro" id="IPR050595">
    <property type="entry name" value="Bact_response_regulator"/>
</dbReference>
<evidence type="ECO:0000313" key="8">
    <source>
        <dbReference type="Proteomes" id="UP000182584"/>
    </source>
</evidence>
<evidence type="ECO:0000256" key="4">
    <source>
        <dbReference type="ARBA" id="ARBA00024867"/>
    </source>
</evidence>
<dbReference type="AlphaFoldDB" id="A0A1H9X1Y8"/>
<evidence type="ECO:0000256" key="2">
    <source>
        <dbReference type="ARBA" id="ARBA00022553"/>
    </source>
</evidence>
<feature type="domain" description="Response regulatory" evidence="6">
    <location>
        <begin position="25"/>
        <end position="142"/>
    </location>
</feature>
<organism evidence="7 8">
    <name type="scientific">Butyrivibrio fibrisolvens</name>
    <dbReference type="NCBI Taxonomy" id="831"/>
    <lineage>
        <taxon>Bacteria</taxon>
        <taxon>Bacillati</taxon>
        <taxon>Bacillota</taxon>
        <taxon>Clostridia</taxon>
        <taxon>Lachnospirales</taxon>
        <taxon>Lachnospiraceae</taxon>
        <taxon>Butyrivibrio</taxon>
    </lineage>
</organism>
<feature type="modified residue" description="4-aspartylphosphate" evidence="5">
    <location>
        <position position="75"/>
    </location>
</feature>
<evidence type="ECO:0000256" key="1">
    <source>
        <dbReference type="ARBA" id="ARBA00018672"/>
    </source>
</evidence>
<dbReference type="OrthoDB" id="9790669at2"/>
<dbReference type="EMBL" id="FOGJ01000039">
    <property type="protein sequence ID" value="SES39897.1"/>
    <property type="molecule type" value="Genomic_DNA"/>
</dbReference>
<dbReference type="PANTHER" id="PTHR44591:SF3">
    <property type="entry name" value="RESPONSE REGULATORY DOMAIN-CONTAINING PROTEIN"/>
    <property type="match status" value="1"/>
</dbReference>
<evidence type="ECO:0000256" key="3">
    <source>
        <dbReference type="ARBA" id="ARBA00023125"/>
    </source>
</evidence>
<dbReference type="GO" id="GO:0000160">
    <property type="term" value="P:phosphorelay signal transduction system"/>
    <property type="evidence" value="ECO:0007669"/>
    <property type="project" value="InterPro"/>
</dbReference>
<evidence type="ECO:0000259" key="6">
    <source>
        <dbReference type="PROSITE" id="PS50110"/>
    </source>
</evidence>
<evidence type="ECO:0000256" key="5">
    <source>
        <dbReference type="PROSITE-ProRule" id="PRU00169"/>
    </source>
</evidence>
<dbReference type="GO" id="GO:0006355">
    <property type="term" value="P:regulation of DNA-templated transcription"/>
    <property type="evidence" value="ECO:0007669"/>
    <property type="project" value="InterPro"/>
</dbReference>
<dbReference type="Gene3D" id="1.10.10.10">
    <property type="entry name" value="Winged helix-like DNA-binding domain superfamily/Winged helix DNA-binding domain"/>
    <property type="match status" value="1"/>
</dbReference>
<dbReference type="InterPro" id="IPR016032">
    <property type="entry name" value="Sig_transdc_resp-reg_C-effctor"/>
</dbReference>
<gene>
    <name evidence="7" type="ORF">SAMN04487884_13919</name>
</gene>
<name>A0A1H9X1Y8_BUTFI</name>
<dbReference type="SMART" id="SM00448">
    <property type="entry name" value="REC"/>
    <property type="match status" value="1"/>
</dbReference>
<evidence type="ECO:0000313" key="7">
    <source>
        <dbReference type="EMBL" id="SES39897.1"/>
    </source>
</evidence>
<accession>A0A1H9X1Y8</accession>
<dbReference type="InterPro" id="IPR001789">
    <property type="entry name" value="Sig_transdc_resp-reg_receiver"/>
</dbReference>
<dbReference type="Pfam" id="PF00072">
    <property type="entry name" value="Response_reg"/>
    <property type="match status" value="1"/>
</dbReference>